<evidence type="ECO:0000313" key="2">
    <source>
        <dbReference type="EMBL" id="KAH3837502.1"/>
    </source>
</evidence>
<evidence type="ECO:0000313" key="3">
    <source>
        <dbReference type="Proteomes" id="UP000828390"/>
    </source>
</evidence>
<comment type="caution">
    <text evidence="2">The sequence shown here is derived from an EMBL/GenBank/DDBJ whole genome shotgun (WGS) entry which is preliminary data.</text>
</comment>
<evidence type="ECO:0000256" key="1">
    <source>
        <dbReference type="SAM" id="MobiDB-lite"/>
    </source>
</evidence>
<name>A0A9D4KCV1_DREPO</name>
<reference evidence="2" key="2">
    <citation type="submission" date="2020-11" db="EMBL/GenBank/DDBJ databases">
        <authorList>
            <person name="McCartney M.A."/>
            <person name="Auch B."/>
            <person name="Kono T."/>
            <person name="Mallez S."/>
            <person name="Becker A."/>
            <person name="Gohl D.M."/>
            <person name="Silverstein K.A.T."/>
            <person name="Koren S."/>
            <person name="Bechman K.B."/>
            <person name="Herman A."/>
            <person name="Abrahante J.E."/>
            <person name="Garbe J."/>
        </authorList>
    </citation>
    <scope>NUCLEOTIDE SEQUENCE</scope>
    <source>
        <strain evidence="2">Duluth1</strain>
        <tissue evidence="2">Whole animal</tissue>
    </source>
</reference>
<gene>
    <name evidence="2" type="ORF">DPMN_110893</name>
</gene>
<feature type="non-terminal residue" evidence="2">
    <location>
        <position position="1"/>
    </location>
</feature>
<accession>A0A9D4KCV1</accession>
<sequence length="198" mass="22616">LHYLTQFSVMQELREPIVYSSFINQVFRRKKLVIRLANAGGRAGGRAGGLAGWRAGGISFEHESNADNDTDQYLALIHQMYELMFQTLGEEYCSRPVEVSANSTISVTEQLVRTFDPNRDFFLVDRYKKHSQLVKMINFMLLMQEITLDNAKGPLSYRLLDHRQRSSVRNPAKKNKPQLDKRNSKPPVGRGGPPSYQP</sequence>
<organism evidence="2 3">
    <name type="scientific">Dreissena polymorpha</name>
    <name type="common">Zebra mussel</name>
    <name type="synonym">Mytilus polymorpha</name>
    <dbReference type="NCBI Taxonomy" id="45954"/>
    <lineage>
        <taxon>Eukaryota</taxon>
        <taxon>Metazoa</taxon>
        <taxon>Spiralia</taxon>
        <taxon>Lophotrochozoa</taxon>
        <taxon>Mollusca</taxon>
        <taxon>Bivalvia</taxon>
        <taxon>Autobranchia</taxon>
        <taxon>Heteroconchia</taxon>
        <taxon>Euheterodonta</taxon>
        <taxon>Imparidentia</taxon>
        <taxon>Neoheterodontei</taxon>
        <taxon>Myida</taxon>
        <taxon>Dreissenoidea</taxon>
        <taxon>Dreissenidae</taxon>
        <taxon>Dreissena</taxon>
    </lineage>
</organism>
<dbReference type="AlphaFoldDB" id="A0A9D4KCV1"/>
<dbReference type="EMBL" id="JAIWYP010000004">
    <property type="protein sequence ID" value="KAH3837502.1"/>
    <property type="molecule type" value="Genomic_DNA"/>
</dbReference>
<dbReference type="Proteomes" id="UP000828390">
    <property type="component" value="Unassembled WGS sequence"/>
</dbReference>
<keyword evidence="3" id="KW-1185">Reference proteome</keyword>
<protein>
    <submittedName>
        <fullName evidence="2">Uncharacterized protein</fullName>
    </submittedName>
</protein>
<reference evidence="2" key="1">
    <citation type="journal article" date="2019" name="bioRxiv">
        <title>The Genome of the Zebra Mussel, Dreissena polymorpha: A Resource for Invasive Species Research.</title>
        <authorList>
            <person name="McCartney M.A."/>
            <person name="Auch B."/>
            <person name="Kono T."/>
            <person name="Mallez S."/>
            <person name="Zhang Y."/>
            <person name="Obille A."/>
            <person name="Becker A."/>
            <person name="Abrahante J.E."/>
            <person name="Garbe J."/>
            <person name="Badalamenti J.P."/>
            <person name="Herman A."/>
            <person name="Mangelson H."/>
            <person name="Liachko I."/>
            <person name="Sullivan S."/>
            <person name="Sone E.D."/>
            <person name="Koren S."/>
            <person name="Silverstein K.A.T."/>
            <person name="Beckman K.B."/>
            <person name="Gohl D.M."/>
        </authorList>
    </citation>
    <scope>NUCLEOTIDE SEQUENCE</scope>
    <source>
        <strain evidence="2">Duluth1</strain>
        <tissue evidence="2">Whole animal</tissue>
    </source>
</reference>
<feature type="region of interest" description="Disordered" evidence="1">
    <location>
        <begin position="161"/>
        <end position="198"/>
    </location>
</feature>
<proteinExistence type="predicted"/>